<dbReference type="EMBL" id="MT143197">
    <property type="protein sequence ID" value="QJA94022.1"/>
    <property type="molecule type" value="Genomic_DNA"/>
</dbReference>
<dbReference type="GO" id="GO:0003676">
    <property type="term" value="F:nucleic acid binding"/>
    <property type="evidence" value="ECO:0007669"/>
    <property type="project" value="InterPro"/>
</dbReference>
<dbReference type="SUPFAM" id="SSF53098">
    <property type="entry name" value="Ribonuclease H-like"/>
    <property type="match status" value="1"/>
</dbReference>
<dbReference type="GO" id="GO:0004527">
    <property type="term" value="F:exonuclease activity"/>
    <property type="evidence" value="ECO:0007669"/>
    <property type="project" value="UniProtKB-KW"/>
</dbReference>
<dbReference type="Gene3D" id="3.30.420.10">
    <property type="entry name" value="Ribonuclease H-like superfamily/Ribonuclease H"/>
    <property type="match status" value="1"/>
</dbReference>
<gene>
    <name evidence="2" type="ORF">MM415B04024_0002</name>
</gene>
<protein>
    <submittedName>
        <fullName evidence="2">Putative exonuclease</fullName>
    </submittedName>
</protein>
<dbReference type="Pfam" id="PF00929">
    <property type="entry name" value="RNase_T"/>
    <property type="match status" value="1"/>
</dbReference>
<evidence type="ECO:0000259" key="1">
    <source>
        <dbReference type="SMART" id="SM00479"/>
    </source>
</evidence>
<sequence length="201" mass="22116">MLCLVYDTETTGMADFNALATADHQPNLVQYAGVLADDIDGRVIAATSMIVLPRLYKEISPEAEAVHGVSVELAEQVGRAPQQALGWHQWALERASVAVAHNIGFDRIIMAATAHRLGRELPKVPEVDTMKGTINLVQAKPRRYGSWKWPTLQELHRHLFGCGFLGAHDALVDVQGLLRCYVAIRQGMTFAECLAAFLRDA</sequence>
<dbReference type="SMART" id="SM00479">
    <property type="entry name" value="EXOIII"/>
    <property type="match status" value="1"/>
</dbReference>
<keyword evidence="2" id="KW-0269">Exonuclease</keyword>
<dbReference type="InterPro" id="IPR036397">
    <property type="entry name" value="RNaseH_sf"/>
</dbReference>
<organism evidence="2">
    <name type="scientific">viral metagenome</name>
    <dbReference type="NCBI Taxonomy" id="1070528"/>
    <lineage>
        <taxon>unclassified sequences</taxon>
        <taxon>metagenomes</taxon>
        <taxon>organismal metagenomes</taxon>
    </lineage>
</organism>
<accession>A0A6M3LK60</accession>
<reference evidence="2" key="1">
    <citation type="submission" date="2020-03" db="EMBL/GenBank/DDBJ databases">
        <title>The deep terrestrial virosphere.</title>
        <authorList>
            <person name="Holmfeldt K."/>
            <person name="Nilsson E."/>
            <person name="Simone D."/>
            <person name="Lopez-Fernandez M."/>
            <person name="Wu X."/>
            <person name="de Brujin I."/>
            <person name="Lundin D."/>
            <person name="Andersson A."/>
            <person name="Bertilsson S."/>
            <person name="Dopson M."/>
        </authorList>
    </citation>
    <scope>NUCLEOTIDE SEQUENCE</scope>
    <source>
        <strain evidence="2">MM415B04024</strain>
    </source>
</reference>
<feature type="domain" description="Exonuclease" evidence="1">
    <location>
        <begin position="2"/>
        <end position="190"/>
    </location>
</feature>
<dbReference type="AlphaFoldDB" id="A0A6M3LK60"/>
<dbReference type="CDD" id="cd06127">
    <property type="entry name" value="DEDDh"/>
    <property type="match status" value="1"/>
</dbReference>
<proteinExistence type="predicted"/>
<evidence type="ECO:0000313" key="2">
    <source>
        <dbReference type="EMBL" id="QJA94022.1"/>
    </source>
</evidence>
<keyword evidence="2" id="KW-0378">Hydrolase</keyword>
<keyword evidence="2" id="KW-0540">Nuclease</keyword>
<dbReference type="InterPro" id="IPR013520">
    <property type="entry name" value="Ribonucl_H"/>
</dbReference>
<name>A0A6M3LK60_9ZZZZ</name>
<dbReference type="InterPro" id="IPR012337">
    <property type="entry name" value="RNaseH-like_sf"/>
</dbReference>